<feature type="transmembrane region" description="Helical" evidence="10">
    <location>
        <begin position="20"/>
        <end position="40"/>
    </location>
</feature>
<dbReference type="InterPro" id="IPR000276">
    <property type="entry name" value="GPCR_Rhodpsn"/>
</dbReference>
<dbReference type="EMBL" id="CALNXK010000186">
    <property type="protein sequence ID" value="CAH3173982.1"/>
    <property type="molecule type" value="Genomic_DNA"/>
</dbReference>
<evidence type="ECO:0000259" key="11">
    <source>
        <dbReference type="PROSITE" id="PS50262"/>
    </source>
</evidence>
<name>A0ABN8R5I7_9CNID</name>
<dbReference type="SUPFAM" id="SSF81321">
    <property type="entry name" value="Family A G protein-coupled receptor-like"/>
    <property type="match status" value="3"/>
</dbReference>
<feature type="transmembrane region" description="Helical" evidence="10">
    <location>
        <begin position="275"/>
        <end position="299"/>
    </location>
</feature>
<dbReference type="PRINTS" id="PR00237">
    <property type="entry name" value="GPCRRHODOPSN"/>
</dbReference>
<feature type="transmembrane region" description="Helical" evidence="10">
    <location>
        <begin position="474"/>
        <end position="497"/>
    </location>
</feature>
<dbReference type="PROSITE" id="PS50262">
    <property type="entry name" value="G_PROTEIN_RECEP_F1_2"/>
    <property type="match status" value="3"/>
</dbReference>
<evidence type="ECO:0000256" key="3">
    <source>
        <dbReference type="ARBA" id="ARBA00022692"/>
    </source>
</evidence>
<dbReference type="CDD" id="cd00637">
    <property type="entry name" value="7tm_classA_rhodopsin-like"/>
    <property type="match status" value="3"/>
</dbReference>
<dbReference type="PANTHER" id="PTHR24246:SF27">
    <property type="entry name" value="ADENOSINE RECEPTOR, ISOFORM A"/>
    <property type="match status" value="1"/>
</dbReference>
<evidence type="ECO:0000256" key="10">
    <source>
        <dbReference type="SAM" id="Phobius"/>
    </source>
</evidence>
<organism evidence="12 13">
    <name type="scientific">Porites lobata</name>
    <dbReference type="NCBI Taxonomy" id="104759"/>
    <lineage>
        <taxon>Eukaryota</taxon>
        <taxon>Metazoa</taxon>
        <taxon>Cnidaria</taxon>
        <taxon>Anthozoa</taxon>
        <taxon>Hexacorallia</taxon>
        <taxon>Scleractinia</taxon>
        <taxon>Fungiina</taxon>
        <taxon>Poritidae</taxon>
        <taxon>Porites</taxon>
    </lineage>
</organism>
<evidence type="ECO:0000313" key="13">
    <source>
        <dbReference type="Proteomes" id="UP001159405"/>
    </source>
</evidence>
<feature type="transmembrane region" description="Helical" evidence="10">
    <location>
        <begin position="437"/>
        <end position="462"/>
    </location>
</feature>
<dbReference type="Gene3D" id="1.20.1070.10">
    <property type="entry name" value="Rhodopsin 7-helix transmembrane proteins"/>
    <property type="match status" value="3"/>
</dbReference>
<evidence type="ECO:0000256" key="4">
    <source>
        <dbReference type="ARBA" id="ARBA00022989"/>
    </source>
</evidence>
<feature type="transmembrane region" description="Helical" evidence="10">
    <location>
        <begin position="237"/>
        <end position="263"/>
    </location>
</feature>
<evidence type="ECO:0000256" key="5">
    <source>
        <dbReference type="ARBA" id="ARBA00023040"/>
    </source>
</evidence>
<feature type="domain" description="G-protein coupled receptors family 1 profile" evidence="11">
    <location>
        <begin position="535"/>
        <end position="776"/>
    </location>
</feature>
<feature type="transmembrane region" description="Helical" evidence="10">
    <location>
        <begin position="61"/>
        <end position="82"/>
    </location>
</feature>
<feature type="transmembrane region" description="Helical" evidence="10">
    <location>
        <begin position="757"/>
        <end position="778"/>
    </location>
</feature>
<accession>A0ABN8R5I7</accession>
<keyword evidence="4 10" id="KW-1133">Transmembrane helix</keyword>
<feature type="transmembrane region" description="Helical" evidence="10">
    <location>
        <begin position="518"/>
        <end position="543"/>
    </location>
</feature>
<evidence type="ECO:0000256" key="9">
    <source>
        <dbReference type="ARBA" id="ARBA00023224"/>
    </source>
</evidence>
<sequence>MLLVHNIDIKIWNVLFSYLFWPLSIAFCGVSVFTSTALSVDRLLALFLGLRYRHVVTLKRIRAVLACGCLALLLIMSVWYFHAKTARITMPIFWTLCLIISLFSYTKIVFRLRQHQFSVRDNAQQGQANTGAISLNLERYKKTVVSVALVQLALFICYFPSSTVFILIHLKGIHPSIDFILLGYCVILVFLNSSLNPFLYCWRIKEIRQAVKATIRRVCTLNITTTLTQVIPLQTDVAVFLSALNIFLAITASLGNALILNVLPKTSLHSPTKLLIGNLAVTDLCVGLISQPLFVTIRLSAIIKMDLDIQYYLMNIANAFDFILCGVSILTLSAISVDRLLALLLGIRYRTIVNLKHTRALLSCFWLSGISGVLLSLFTSFSVASIVGVIFVIISTVISIFCYTKIFMTLRQNETQVQNLGQRRMGMPPNIGRYKKTVWSIAWVQLALIACYIPFIICAIVMKIKDSSSTTANTIWIFTFSLIYVNSSLNPILYCWRIKDARQEVKATIRRFCCRSKIIAIASANILFCITASLGNILILIALRKATSIHPPTKLLFQCLAITDLGVGLISQPLMVTLMLLAYNIDIKIWYVCYYLFWSLSTTFCGVSVFASTALSVDRLLALFSGLRYRQVVTLKRVRAVLASGCLTALLTVLVWYFRAESARSINIIFSTLSLIISLFSYTKIVLRLRQHQSSVRDNVQQGHANKGGIPLNFERYKRTVVSIALVQLALIACYLPFVICHILYDLNRFPSRFNFLLDVTVTLLFINSSLNPFLYCWRIKEIRQAVKATIKRFCSLVFFKRLVSLLLNVNLGFFGFCSGFHFINPIQTLLPLLKICKHVNYKLLIYNLQRISAHSRHLTLFTVLNIIFLKLINSCFHILENLIGLGLEKFKMLTANKQKRHQWQIFEPQQKHKHKIHYVYMYVLFL</sequence>
<gene>
    <name evidence="12" type="ORF">PLOB_00014493</name>
</gene>
<keyword evidence="3 10" id="KW-0812">Transmembrane</keyword>
<dbReference type="InterPro" id="IPR017452">
    <property type="entry name" value="GPCR_Rhodpsn_7TM"/>
</dbReference>
<keyword evidence="6 10" id="KW-0472">Membrane</keyword>
<feature type="transmembrane region" description="Helical" evidence="10">
    <location>
        <begin position="88"/>
        <end position="110"/>
    </location>
</feature>
<keyword evidence="9" id="KW-0807">Transducer</keyword>
<dbReference type="PANTHER" id="PTHR24246">
    <property type="entry name" value="OLFACTORY RECEPTOR AND ADENOSINE RECEPTOR"/>
    <property type="match status" value="1"/>
</dbReference>
<evidence type="ECO:0000256" key="6">
    <source>
        <dbReference type="ARBA" id="ARBA00023136"/>
    </source>
</evidence>
<feature type="transmembrane region" description="Helical" evidence="10">
    <location>
        <begin position="665"/>
        <end position="687"/>
    </location>
</feature>
<reference evidence="12 13" key="1">
    <citation type="submission" date="2022-05" db="EMBL/GenBank/DDBJ databases">
        <authorList>
            <consortium name="Genoscope - CEA"/>
            <person name="William W."/>
        </authorList>
    </citation>
    <scope>NUCLEOTIDE SEQUENCE [LARGE SCALE GENOMIC DNA]</scope>
</reference>
<keyword evidence="13" id="KW-1185">Reference proteome</keyword>
<feature type="transmembrane region" description="Helical" evidence="10">
    <location>
        <begin position="799"/>
        <end position="824"/>
    </location>
</feature>
<feature type="domain" description="G-protein coupled receptors family 1 profile" evidence="11">
    <location>
        <begin position="69"/>
        <end position="200"/>
    </location>
</feature>
<evidence type="ECO:0000256" key="1">
    <source>
        <dbReference type="ARBA" id="ARBA00004651"/>
    </source>
</evidence>
<keyword evidence="5" id="KW-0297">G-protein coupled receptor</keyword>
<protein>
    <recommendedName>
        <fullName evidence="11">G-protein coupled receptors family 1 profile domain-containing protein</fullName>
    </recommendedName>
</protein>
<comment type="subcellular location">
    <subcellularLocation>
        <location evidence="1">Cell membrane</location>
        <topology evidence="1">Multi-pass membrane protein</topology>
    </subcellularLocation>
</comment>
<proteinExistence type="predicted"/>
<feature type="transmembrane region" description="Helical" evidence="10">
    <location>
        <begin position="180"/>
        <end position="202"/>
    </location>
</feature>
<evidence type="ECO:0000256" key="2">
    <source>
        <dbReference type="ARBA" id="ARBA00022475"/>
    </source>
</evidence>
<comment type="caution">
    <text evidence="12">The sequence shown here is derived from an EMBL/GenBank/DDBJ whole genome shotgun (WGS) entry which is preliminary data.</text>
</comment>
<feature type="transmembrane region" description="Helical" evidence="10">
    <location>
        <begin position="384"/>
        <end position="403"/>
    </location>
</feature>
<keyword evidence="7" id="KW-0675">Receptor</keyword>
<feature type="domain" description="G-protein coupled receptors family 1 profile" evidence="11">
    <location>
        <begin position="255"/>
        <end position="494"/>
    </location>
</feature>
<feature type="transmembrane region" description="Helical" evidence="10">
    <location>
        <begin position="319"/>
        <end position="347"/>
    </location>
</feature>
<dbReference type="Pfam" id="PF00001">
    <property type="entry name" value="7tm_1"/>
    <property type="match status" value="3"/>
</dbReference>
<feature type="transmembrane region" description="Helical" evidence="10">
    <location>
        <begin position="721"/>
        <end position="745"/>
    </location>
</feature>
<evidence type="ECO:0000256" key="7">
    <source>
        <dbReference type="ARBA" id="ARBA00023170"/>
    </source>
</evidence>
<dbReference type="Proteomes" id="UP001159405">
    <property type="component" value="Unassembled WGS sequence"/>
</dbReference>
<feature type="transmembrane region" description="Helical" evidence="10">
    <location>
        <begin position="638"/>
        <end position="659"/>
    </location>
</feature>
<evidence type="ECO:0000313" key="12">
    <source>
        <dbReference type="EMBL" id="CAH3173982.1"/>
    </source>
</evidence>
<feature type="transmembrane region" description="Helical" evidence="10">
    <location>
        <begin position="144"/>
        <end position="168"/>
    </location>
</feature>
<keyword evidence="2" id="KW-1003">Cell membrane</keyword>
<keyword evidence="8" id="KW-0325">Glycoprotein</keyword>
<evidence type="ECO:0000256" key="8">
    <source>
        <dbReference type="ARBA" id="ARBA00023180"/>
    </source>
</evidence>